<evidence type="ECO:0000313" key="3">
    <source>
        <dbReference type="Proteomes" id="UP000297729"/>
    </source>
</evidence>
<dbReference type="Pfam" id="PF06532">
    <property type="entry name" value="NrsF"/>
    <property type="match status" value="1"/>
</dbReference>
<dbReference type="AlphaFoldDB" id="A0A4Y9T147"/>
<keyword evidence="1" id="KW-0812">Transmembrane</keyword>
<evidence type="ECO:0000256" key="1">
    <source>
        <dbReference type="SAM" id="Phobius"/>
    </source>
</evidence>
<feature type="transmembrane region" description="Helical" evidence="1">
    <location>
        <begin position="26"/>
        <end position="47"/>
    </location>
</feature>
<keyword evidence="1" id="KW-0472">Membrane</keyword>
<protein>
    <submittedName>
        <fullName evidence="2">DUF1109 domain-containing protein</fullName>
    </submittedName>
</protein>
<proteinExistence type="predicted"/>
<gene>
    <name evidence="2" type="ORF">E4L98_01675</name>
</gene>
<feature type="transmembrane region" description="Helical" evidence="1">
    <location>
        <begin position="190"/>
        <end position="211"/>
    </location>
</feature>
<evidence type="ECO:0000313" key="2">
    <source>
        <dbReference type="EMBL" id="TFW30716.1"/>
    </source>
</evidence>
<sequence length="213" mass="22114">MKTDDFVTMLATGVDAVDPRAVEKRFALALALGLSGAGILMVALLGVRPDLGEVAMTGMFWLKLAFPAAVLGATLSVTMNLARPGSSAVAGWLLSAAVLAALWIGAGAVLLAAPPALRPHMILGDTWRVCTLCVTILSLPAFCAVFWALRGLAPTRPHQAGAAAGLLAGAQGLLVYCLHCPEMTLPFWAVWYLLGMSAPAVLGAALGRALLRW</sequence>
<dbReference type="OrthoDB" id="6059252at2"/>
<reference evidence="2 3" key="1">
    <citation type="submission" date="2019-03" db="EMBL/GenBank/DDBJ databases">
        <title>Draft Genome Sequence of Duganella callidus sp. nov., a Novel Duganella Species Isolated from Cultivated Soil.</title>
        <authorList>
            <person name="Raths R."/>
            <person name="Peta V."/>
            <person name="Bucking H."/>
        </authorList>
    </citation>
    <scope>NUCLEOTIDE SEQUENCE [LARGE SCALE GENOMIC DNA]</scope>
    <source>
        <strain evidence="2 3">DN04</strain>
    </source>
</reference>
<comment type="caution">
    <text evidence="2">The sequence shown here is derived from an EMBL/GenBank/DDBJ whole genome shotgun (WGS) entry which is preliminary data.</text>
</comment>
<feature type="transmembrane region" description="Helical" evidence="1">
    <location>
        <begin position="161"/>
        <end position="178"/>
    </location>
</feature>
<dbReference type="EMBL" id="SPVG01000020">
    <property type="protein sequence ID" value="TFW30716.1"/>
    <property type="molecule type" value="Genomic_DNA"/>
</dbReference>
<feature type="transmembrane region" description="Helical" evidence="1">
    <location>
        <begin position="59"/>
        <end position="82"/>
    </location>
</feature>
<accession>A0A4Y9T147</accession>
<dbReference type="InterPro" id="IPR009495">
    <property type="entry name" value="NrsF"/>
</dbReference>
<feature type="transmembrane region" description="Helical" evidence="1">
    <location>
        <begin position="89"/>
        <end position="114"/>
    </location>
</feature>
<dbReference type="Proteomes" id="UP000297729">
    <property type="component" value="Unassembled WGS sequence"/>
</dbReference>
<organism evidence="2 3">
    <name type="scientific">Duganella callida</name>
    <dbReference type="NCBI Taxonomy" id="2561932"/>
    <lineage>
        <taxon>Bacteria</taxon>
        <taxon>Pseudomonadati</taxon>
        <taxon>Pseudomonadota</taxon>
        <taxon>Betaproteobacteria</taxon>
        <taxon>Burkholderiales</taxon>
        <taxon>Oxalobacteraceae</taxon>
        <taxon>Telluria group</taxon>
        <taxon>Duganella</taxon>
    </lineage>
</organism>
<name>A0A4Y9T147_9BURK</name>
<dbReference type="RefSeq" id="WP_135199829.1">
    <property type="nucleotide sequence ID" value="NZ_SPVG01000020.1"/>
</dbReference>
<feature type="transmembrane region" description="Helical" evidence="1">
    <location>
        <begin position="126"/>
        <end position="149"/>
    </location>
</feature>
<keyword evidence="3" id="KW-1185">Reference proteome</keyword>
<keyword evidence="1" id="KW-1133">Transmembrane helix</keyword>